<gene>
    <name evidence="1" type="ORF">S03H2_15418</name>
</gene>
<comment type="caution">
    <text evidence="1">The sequence shown here is derived from an EMBL/GenBank/DDBJ whole genome shotgun (WGS) entry which is preliminary data.</text>
</comment>
<reference evidence="1" key="1">
    <citation type="journal article" date="2014" name="Front. Microbiol.">
        <title>High frequency of phylogenetically diverse reductive dehalogenase-homologous genes in deep subseafloor sedimentary metagenomes.</title>
        <authorList>
            <person name="Kawai M."/>
            <person name="Futagami T."/>
            <person name="Toyoda A."/>
            <person name="Takaki Y."/>
            <person name="Nishi S."/>
            <person name="Hori S."/>
            <person name="Arai W."/>
            <person name="Tsubouchi T."/>
            <person name="Morono Y."/>
            <person name="Uchiyama I."/>
            <person name="Ito T."/>
            <person name="Fujiyama A."/>
            <person name="Inagaki F."/>
            <person name="Takami H."/>
        </authorList>
    </citation>
    <scope>NUCLEOTIDE SEQUENCE</scope>
    <source>
        <strain evidence="1">Expedition CK06-06</strain>
    </source>
</reference>
<dbReference type="SUPFAM" id="SSF69318">
    <property type="entry name" value="Integrin alpha N-terminal domain"/>
    <property type="match status" value="1"/>
</dbReference>
<dbReference type="InterPro" id="IPR028994">
    <property type="entry name" value="Integrin_alpha_N"/>
</dbReference>
<dbReference type="AlphaFoldDB" id="X1EIY5"/>
<dbReference type="NCBIfam" id="TIGR04183">
    <property type="entry name" value="Por_Secre_tail"/>
    <property type="match status" value="1"/>
</dbReference>
<dbReference type="InterPro" id="IPR026444">
    <property type="entry name" value="Secre_tail"/>
</dbReference>
<name>X1EIY5_9ZZZZ</name>
<accession>X1EIY5</accession>
<evidence type="ECO:0000313" key="1">
    <source>
        <dbReference type="EMBL" id="GAH33291.1"/>
    </source>
</evidence>
<dbReference type="Gene3D" id="2.60.40.4070">
    <property type="match status" value="1"/>
</dbReference>
<sequence length="277" mass="31145">MLTSTNYCSCVEWGDANNDGWIDLAAGGWWEPVVVFENINGTINTTPAWSWSGGSGLVCETVMWGDVRNHALTTVYEQKSGDGTRKLFYLDHHPIQELAHISIDDSIVPLSEFTYDPLTGWVSLADPPPSGINNIEFTYTYSQYPDLGVTNWNASNGNYLFSNTTGIEEHEIVRHEAALRLDVFPNPFSKLTNIKWQIKDIEIQDVRCKMQDFTLRIYDVTGRMVKDFNLASRLLLPASAVSWSGTDDYGKRLGAGVYLVELRVGDQIMHEKVVLAR</sequence>
<organism evidence="1">
    <name type="scientific">marine sediment metagenome</name>
    <dbReference type="NCBI Taxonomy" id="412755"/>
    <lineage>
        <taxon>unclassified sequences</taxon>
        <taxon>metagenomes</taxon>
        <taxon>ecological metagenomes</taxon>
    </lineage>
</organism>
<proteinExistence type="predicted"/>
<protein>
    <recommendedName>
        <fullName evidence="2">Secretion system C-terminal sorting domain-containing protein</fullName>
    </recommendedName>
</protein>
<evidence type="ECO:0008006" key="2">
    <source>
        <dbReference type="Google" id="ProtNLM"/>
    </source>
</evidence>
<dbReference type="EMBL" id="BARU01007839">
    <property type="protein sequence ID" value="GAH33291.1"/>
    <property type="molecule type" value="Genomic_DNA"/>
</dbReference>